<dbReference type="Proteomes" id="UP000634308">
    <property type="component" value="Unassembled WGS sequence"/>
</dbReference>
<evidence type="ECO:0008006" key="3">
    <source>
        <dbReference type="Google" id="ProtNLM"/>
    </source>
</evidence>
<sequence>MCARPTCGRLARMSHLFYLVGAPGSGKRTVGKALSALTGAALLDNHLFNDPVFTAFGVDGVSPVPPELFDLAEEVRQVGLRALRLAPPARSHILTNYLSRVEEGEEVVAELRALARERGAAFVPVWLECPLPELEARMGRPERRERLKLRDPLILRGLLERGGVMDAPADALVLDTACLDPHEAARRIVAFAGGVPVAGALVTPG</sequence>
<name>A0ABQ2RXL0_9DEIO</name>
<dbReference type="EMBL" id="BMQM01000032">
    <property type="protein sequence ID" value="GGR70122.1"/>
    <property type="molecule type" value="Genomic_DNA"/>
</dbReference>
<dbReference type="InterPro" id="IPR027417">
    <property type="entry name" value="P-loop_NTPase"/>
</dbReference>
<gene>
    <name evidence="1" type="ORF">GCM10008959_34940</name>
</gene>
<evidence type="ECO:0000313" key="2">
    <source>
        <dbReference type="Proteomes" id="UP000634308"/>
    </source>
</evidence>
<dbReference type="SUPFAM" id="SSF52540">
    <property type="entry name" value="P-loop containing nucleoside triphosphate hydrolases"/>
    <property type="match status" value="1"/>
</dbReference>
<evidence type="ECO:0000313" key="1">
    <source>
        <dbReference type="EMBL" id="GGR70122.1"/>
    </source>
</evidence>
<protein>
    <recommendedName>
        <fullName evidence="3">Shikimate kinase</fullName>
    </recommendedName>
</protein>
<organism evidence="1 2">
    <name type="scientific">Deinococcus seoulensis</name>
    <dbReference type="NCBI Taxonomy" id="1837379"/>
    <lineage>
        <taxon>Bacteria</taxon>
        <taxon>Thermotogati</taxon>
        <taxon>Deinococcota</taxon>
        <taxon>Deinococci</taxon>
        <taxon>Deinococcales</taxon>
        <taxon>Deinococcaceae</taxon>
        <taxon>Deinococcus</taxon>
    </lineage>
</organism>
<keyword evidence="2" id="KW-1185">Reference proteome</keyword>
<accession>A0ABQ2RXL0</accession>
<dbReference type="Gene3D" id="3.40.50.300">
    <property type="entry name" value="P-loop containing nucleotide triphosphate hydrolases"/>
    <property type="match status" value="1"/>
</dbReference>
<reference evidence="2" key="1">
    <citation type="journal article" date="2019" name="Int. J. Syst. Evol. Microbiol.">
        <title>The Global Catalogue of Microorganisms (GCM) 10K type strain sequencing project: providing services to taxonomists for standard genome sequencing and annotation.</title>
        <authorList>
            <consortium name="The Broad Institute Genomics Platform"/>
            <consortium name="The Broad Institute Genome Sequencing Center for Infectious Disease"/>
            <person name="Wu L."/>
            <person name="Ma J."/>
        </authorList>
    </citation>
    <scope>NUCLEOTIDE SEQUENCE [LARGE SCALE GENOMIC DNA]</scope>
    <source>
        <strain evidence="2">JCM 31404</strain>
    </source>
</reference>
<proteinExistence type="predicted"/>
<comment type="caution">
    <text evidence="1">The sequence shown here is derived from an EMBL/GenBank/DDBJ whole genome shotgun (WGS) entry which is preliminary data.</text>
</comment>